<feature type="transmembrane region" description="Helical" evidence="7">
    <location>
        <begin position="6"/>
        <end position="24"/>
    </location>
</feature>
<feature type="binding site" evidence="6">
    <location>
        <position position="104"/>
    </location>
    <ligand>
        <name>ATP</name>
        <dbReference type="ChEBI" id="CHEBI:30616"/>
    </ligand>
</feature>
<keyword evidence="5 7" id="KW-0472">Membrane</keyword>
<proteinExistence type="inferred from homology"/>
<dbReference type="AlphaFoldDB" id="A0A3E3DX83"/>
<dbReference type="InterPro" id="IPR017441">
    <property type="entry name" value="Protein_kinase_ATP_BS"/>
</dbReference>
<sequence length="223" mass="24407">MNKKRIAGITLLVISIGLLIAFVINKVGFGFFTDPARLKAFISGFGVWAPLVFFSLQFLQVIIAPIPGNVLGVVGGGLFGFVNSLILNGLAIYLGSMAMFAIGKHFSERVALKFVEKETYDHYLKIVSGKKGKLSLFLAFLLPFFPDDALCLIAGSSNLSYKEFIVFLLLARTPGILYPGLLGAGLIGKDFKMLVAISLLYGIILFVIYLFRNKLIKDDVIDE</sequence>
<comment type="similarity">
    <text evidence="7">Belongs to the TVP38/TMEM64 family.</text>
</comment>
<name>A0A3E3DX83_9FIRM</name>
<keyword evidence="4 7" id="KW-1133">Transmembrane helix</keyword>
<gene>
    <name evidence="9" type="ORF">DW687_09485</name>
</gene>
<feature type="transmembrane region" description="Helical" evidence="7">
    <location>
        <begin position="45"/>
        <end position="66"/>
    </location>
</feature>
<evidence type="ECO:0000256" key="5">
    <source>
        <dbReference type="ARBA" id="ARBA00023136"/>
    </source>
</evidence>
<organism evidence="9 10">
    <name type="scientific">Anaerofustis stercorihominis</name>
    <dbReference type="NCBI Taxonomy" id="214853"/>
    <lineage>
        <taxon>Bacteria</taxon>
        <taxon>Bacillati</taxon>
        <taxon>Bacillota</taxon>
        <taxon>Clostridia</taxon>
        <taxon>Eubacteriales</taxon>
        <taxon>Eubacteriaceae</taxon>
        <taxon>Anaerofustis</taxon>
    </lineage>
</organism>
<dbReference type="PANTHER" id="PTHR12677:SF49">
    <property type="entry name" value="TVP38_TMEM64 FAMILY MEMBRANE PROTEIN"/>
    <property type="match status" value="1"/>
</dbReference>
<comment type="caution">
    <text evidence="9">The sequence shown here is derived from an EMBL/GenBank/DDBJ whole genome shotgun (WGS) entry which is preliminary data.</text>
</comment>
<protein>
    <recommendedName>
        <fullName evidence="7">TVP38/TMEM64 family membrane protein</fullName>
    </recommendedName>
</protein>
<dbReference type="InterPro" id="IPR032816">
    <property type="entry name" value="VTT_dom"/>
</dbReference>
<dbReference type="Proteomes" id="UP000261212">
    <property type="component" value="Unassembled WGS sequence"/>
</dbReference>
<dbReference type="GO" id="GO:0005524">
    <property type="term" value="F:ATP binding"/>
    <property type="evidence" value="ECO:0007669"/>
    <property type="project" value="UniProtKB-UniRule"/>
</dbReference>
<evidence type="ECO:0000256" key="3">
    <source>
        <dbReference type="ARBA" id="ARBA00022692"/>
    </source>
</evidence>
<evidence type="ECO:0000256" key="1">
    <source>
        <dbReference type="ARBA" id="ARBA00004651"/>
    </source>
</evidence>
<dbReference type="InterPro" id="IPR015414">
    <property type="entry name" value="TMEM64"/>
</dbReference>
<evidence type="ECO:0000259" key="8">
    <source>
        <dbReference type="Pfam" id="PF09335"/>
    </source>
</evidence>
<feature type="domain" description="VTT" evidence="8">
    <location>
        <begin position="66"/>
        <end position="178"/>
    </location>
</feature>
<evidence type="ECO:0000256" key="6">
    <source>
        <dbReference type="PROSITE-ProRule" id="PRU10141"/>
    </source>
</evidence>
<reference evidence="9 10" key="1">
    <citation type="submission" date="2018-08" db="EMBL/GenBank/DDBJ databases">
        <title>A genome reference for cultivated species of the human gut microbiota.</title>
        <authorList>
            <person name="Zou Y."/>
            <person name="Xue W."/>
            <person name="Luo G."/>
        </authorList>
    </citation>
    <scope>NUCLEOTIDE SEQUENCE [LARGE SCALE GENOMIC DNA]</scope>
    <source>
        <strain evidence="9 10">AM25-6</strain>
    </source>
</reference>
<dbReference type="PANTHER" id="PTHR12677">
    <property type="entry name" value="GOLGI APPARATUS MEMBRANE PROTEIN TVP38-RELATED"/>
    <property type="match status" value="1"/>
</dbReference>
<dbReference type="Pfam" id="PF09335">
    <property type="entry name" value="VTT_dom"/>
    <property type="match status" value="1"/>
</dbReference>
<dbReference type="RefSeq" id="WP_117532568.1">
    <property type="nucleotide sequence ID" value="NZ_CP176644.1"/>
</dbReference>
<keyword evidence="6" id="KW-0547">Nucleotide-binding</keyword>
<dbReference type="GO" id="GO:0005886">
    <property type="term" value="C:plasma membrane"/>
    <property type="evidence" value="ECO:0007669"/>
    <property type="project" value="UniProtKB-SubCell"/>
</dbReference>
<evidence type="ECO:0000256" key="2">
    <source>
        <dbReference type="ARBA" id="ARBA00022475"/>
    </source>
</evidence>
<feature type="transmembrane region" description="Helical" evidence="7">
    <location>
        <begin position="78"/>
        <end position="103"/>
    </location>
</feature>
<evidence type="ECO:0000313" key="10">
    <source>
        <dbReference type="Proteomes" id="UP000261212"/>
    </source>
</evidence>
<feature type="transmembrane region" description="Helical" evidence="7">
    <location>
        <begin position="164"/>
        <end position="187"/>
    </location>
</feature>
<comment type="subcellular location">
    <subcellularLocation>
        <location evidence="1 7">Cell membrane</location>
        <topology evidence="1 7">Multi-pass membrane protein</topology>
    </subcellularLocation>
</comment>
<evidence type="ECO:0000256" key="4">
    <source>
        <dbReference type="ARBA" id="ARBA00022989"/>
    </source>
</evidence>
<keyword evidence="3 7" id="KW-0812">Transmembrane</keyword>
<evidence type="ECO:0000313" key="9">
    <source>
        <dbReference type="EMBL" id="RGD73579.1"/>
    </source>
</evidence>
<accession>A0A3E3DX83</accession>
<evidence type="ECO:0000256" key="7">
    <source>
        <dbReference type="RuleBase" id="RU366058"/>
    </source>
</evidence>
<keyword evidence="6" id="KW-0067">ATP-binding</keyword>
<feature type="transmembrane region" description="Helical" evidence="7">
    <location>
        <begin position="193"/>
        <end position="211"/>
    </location>
</feature>
<keyword evidence="2 7" id="KW-1003">Cell membrane</keyword>
<dbReference type="EMBL" id="QUSM01000005">
    <property type="protein sequence ID" value="RGD73579.1"/>
    <property type="molecule type" value="Genomic_DNA"/>
</dbReference>
<dbReference type="PROSITE" id="PS00107">
    <property type="entry name" value="PROTEIN_KINASE_ATP"/>
    <property type="match status" value="1"/>
</dbReference>